<feature type="region of interest" description="Disordered" evidence="1">
    <location>
        <begin position="26"/>
        <end position="51"/>
    </location>
</feature>
<dbReference type="HOGENOM" id="CLU_1137828_0_0_1"/>
<reference evidence="3" key="2">
    <citation type="journal article" date="2013" name="PLoS Genet.">
        <title>Comparative genome structure, secondary metabolite, and effector coding capacity across Cochliobolus pathogens.</title>
        <authorList>
            <person name="Condon B.J."/>
            <person name="Leng Y."/>
            <person name="Wu D."/>
            <person name="Bushley K.E."/>
            <person name="Ohm R.A."/>
            <person name="Otillar R."/>
            <person name="Martin J."/>
            <person name="Schackwitz W."/>
            <person name="Grimwood J."/>
            <person name="MohdZainudin N."/>
            <person name="Xue C."/>
            <person name="Wang R."/>
            <person name="Manning V.A."/>
            <person name="Dhillon B."/>
            <person name="Tu Z.J."/>
            <person name="Steffenson B.J."/>
            <person name="Salamov A."/>
            <person name="Sun H."/>
            <person name="Lowry S."/>
            <person name="LaButti K."/>
            <person name="Han J."/>
            <person name="Copeland A."/>
            <person name="Lindquist E."/>
            <person name="Barry K."/>
            <person name="Schmutz J."/>
            <person name="Baker S.E."/>
            <person name="Ciuffetti L.M."/>
            <person name="Grigoriev I.V."/>
            <person name="Zhong S."/>
            <person name="Turgeon B.G."/>
        </authorList>
    </citation>
    <scope>NUCLEOTIDE SEQUENCE [LARGE SCALE GENOMIC DNA]</scope>
    <source>
        <strain evidence="3">ND90Pr / ATCC 201652</strain>
    </source>
</reference>
<dbReference type="OMA" id="CCFWCSL"/>
<dbReference type="KEGG" id="bsc:COCSADRAFT_302064"/>
<protein>
    <recommendedName>
        <fullName evidence="4">F-box domain-containing protein</fullName>
    </recommendedName>
</protein>
<dbReference type="GeneID" id="19136196"/>
<dbReference type="OrthoDB" id="3690794at2759"/>
<dbReference type="Proteomes" id="UP000016934">
    <property type="component" value="Unassembled WGS sequence"/>
</dbReference>
<evidence type="ECO:0000256" key="1">
    <source>
        <dbReference type="SAM" id="MobiDB-lite"/>
    </source>
</evidence>
<dbReference type="EMBL" id="KB445640">
    <property type="protein sequence ID" value="EMD66769.1"/>
    <property type="molecule type" value="Genomic_DNA"/>
</dbReference>
<dbReference type="RefSeq" id="XP_007698169.1">
    <property type="nucleotide sequence ID" value="XM_007699979.1"/>
</dbReference>
<evidence type="ECO:0008006" key="4">
    <source>
        <dbReference type="Google" id="ProtNLM"/>
    </source>
</evidence>
<evidence type="ECO:0000313" key="3">
    <source>
        <dbReference type="Proteomes" id="UP000016934"/>
    </source>
</evidence>
<dbReference type="AlphaFoldDB" id="M2RJ78"/>
<keyword evidence="3" id="KW-1185">Reference proteome</keyword>
<sequence length="286" mass="32830">MERIAYFHSAHTEPIMSTSALWPSGHPNVLRRGSQSSSRSEEMRTLKHPQTSSFNRLPTELILKICGHISAHDLWHNIRPTSRLLAICAREVLPRKVFSESKIHISWCCFWCSLGRHCLHTACNPITWLFPDAKNVRVALISDRATIAKVIFGDLCNLVTSYEPKIRIRLGEEAQGVRCRSKAIRPRIQPHTADSASNLQSRQEEFVMWYFATQRRQRARSRILRCLGFAAHLLRFFTTSAVLLSVGLTLTLVVYVILEICKLGMSCYRSGRNFMRFCMGKFPLRQ</sequence>
<accession>M2RJ78</accession>
<reference evidence="2 3" key="1">
    <citation type="journal article" date="2012" name="PLoS Pathog.">
        <title>Diverse lifestyles and strategies of plant pathogenesis encoded in the genomes of eighteen Dothideomycetes fungi.</title>
        <authorList>
            <person name="Ohm R.A."/>
            <person name="Feau N."/>
            <person name="Henrissat B."/>
            <person name="Schoch C.L."/>
            <person name="Horwitz B.A."/>
            <person name="Barry K.W."/>
            <person name="Condon B.J."/>
            <person name="Copeland A.C."/>
            <person name="Dhillon B."/>
            <person name="Glaser F."/>
            <person name="Hesse C.N."/>
            <person name="Kosti I."/>
            <person name="LaButti K."/>
            <person name="Lindquist E.A."/>
            <person name="Lucas S."/>
            <person name="Salamov A.A."/>
            <person name="Bradshaw R.E."/>
            <person name="Ciuffetti L."/>
            <person name="Hamelin R.C."/>
            <person name="Kema G.H.J."/>
            <person name="Lawrence C."/>
            <person name="Scott J.A."/>
            <person name="Spatafora J.W."/>
            <person name="Turgeon B.G."/>
            <person name="de Wit P.J.G.M."/>
            <person name="Zhong S."/>
            <person name="Goodwin S.B."/>
            <person name="Grigoriev I.V."/>
        </authorList>
    </citation>
    <scope>NUCLEOTIDE SEQUENCE [LARGE SCALE GENOMIC DNA]</scope>
    <source>
        <strain evidence="3">ND90Pr / ATCC 201652</strain>
    </source>
</reference>
<proteinExistence type="predicted"/>
<organism evidence="2 3">
    <name type="scientific">Cochliobolus sativus (strain ND90Pr / ATCC 201652)</name>
    <name type="common">Common root rot and spot blotch fungus</name>
    <name type="synonym">Bipolaris sorokiniana</name>
    <dbReference type="NCBI Taxonomy" id="665912"/>
    <lineage>
        <taxon>Eukaryota</taxon>
        <taxon>Fungi</taxon>
        <taxon>Dikarya</taxon>
        <taxon>Ascomycota</taxon>
        <taxon>Pezizomycotina</taxon>
        <taxon>Dothideomycetes</taxon>
        <taxon>Pleosporomycetidae</taxon>
        <taxon>Pleosporales</taxon>
        <taxon>Pleosporineae</taxon>
        <taxon>Pleosporaceae</taxon>
        <taxon>Bipolaris</taxon>
    </lineage>
</organism>
<gene>
    <name evidence="2" type="ORF">COCSADRAFT_302064</name>
</gene>
<name>M2RJ78_COCSN</name>
<evidence type="ECO:0000313" key="2">
    <source>
        <dbReference type="EMBL" id="EMD66769.1"/>
    </source>
</evidence>